<evidence type="ECO:0000256" key="3">
    <source>
        <dbReference type="ARBA" id="ARBA00023163"/>
    </source>
</evidence>
<dbReference type="Proteomes" id="UP001595637">
    <property type="component" value="Unassembled WGS sequence"/>
</dbReference>
<reference evidence="6" key="1">
    <citation type="journal article" date="2019" name="Int. J. Syst. Evol. Microbiol.">
        <title>The Global Catalogue of Microorganisms (GCM) 10K type strain sequencing project: providing services to taxonomists for standard genome sequencing and annotation.</title>
        <authorList>
            <consortium name="The Broad Institute Genomics Platform"/>
            <consortium name="The Broad Institute Genome Sequencing Center for Infectious Disease"/>
            <person name="Wu L."/>
            <person name="Ma J."/>
        </authorList>
    </citation>
    <scope>NUCLEOTIDE SEQUENCE [LARGE SCALE GENOMIC DNA]</scope>
    <source>
        <strain evidence="6">CCM 7756</strain>
    </source>
</reference>
<dbReference type="PANTHER" id="PTHR47504:SF6">
    <property type="entry name" value="ARAC-FAMILY TRANSCRIPTIONAL REGULATOR"/>
    <property type="match status" value="1"/>
</dbReference>
<dbReference type="InterPro" id="IPR009057">
    <property type="entry name" value="Homeodomain-like_sf"/>
</dbReference>
<keyword evidence="3" id="KW-0804">Transcription</keyword>
<dbReference type="PROSITE" id="PS00041">
    <property type="entry name" value="HTH_ARAC_FAMILY_1"/>
    <property type="match status" value="1"/>
</dbReference>
<dbReference type="InterPro" id="IPR018062">
    <property type="entry name" value="HTH_AraC-typ_CS"/>
</dbReference>
<dbReference type="RefSeq" id="WP_380654274.1">
    <property type="nucleotide sequence ID" value="NZ_JBHRVQ010000001.1"/>
</dbReference>
<gene>
    <name evidence="5" type="ORF">ACFOEO_08365</name>
</gene>
<dbReference type="Gene3D" id="2.60.120.260">
    <property type="entry name" value="Galactose-binding domain-like"/>
    <property type="match status" value="1"/>
</dbReference>
<evidence type="ECO:0000313" key="5">
    <source>
        <dbReference type="EMBL" id="MFC3388581.1"/>
    </source>
</evidence>
<keyword evidence="6" id="KW-1185">Reference proteome</keyword>
<dbReference type="Pfam" id="PF12833">
    <property type="entry name" value="HTH_18"/>
    <property type="match status" value="1"/>
</dbReference>
<dbReference type="PANTHER" id="PTHR47504">
    <property type="entry name" value="RIGHT ORIGIN-BINDING PROTEIN"/>
    <property type="match status" value="1"/>
</dbReference>
<keyword evidence="2" id="KW-0238">DNA-binding</keyword>
<accession>A0ABV7N664</accession>
<evidence type="ECO:0000256" key="1">
    <source>
        <dbReference type="ARBA" id="ARBA00023015"/>
    </source>
</evidence>
<protein>
    <submittedName>
        <fullName evidence="5">Helix-turn-helix transcriptional regulator</fullName>
    </submittedName>
</protein>
<organism evidence="5 6">
    <name type="scientific">Salinicoccus sesuvii</name>
    <dbReference type="NCBI Taxonomy" id="868281"/>
    <lineage>
        <taxon>Bacteria</taxon>
        <taxon>Bacillati</taxon>
        <taxon>Bacillota</taxon>
        <taxon>Bacilli</taxon>
        <taxon>Bacillales</taxon>
        <taxon>Staphylococcaceae</taxon>
        <taxon>Salinicoccus</taxon>
    </lineage>
</organism>
<evidence type="ECO:0000313" key="6">
    <source>
        <dbReference type="Proteomes" id="UP001595637"/>
    </source>
</evidence>
<dbReference type="InterPro" id="IPR018060">
    <property type="entry name" value="HTH_AraC"/>
</dbReference>
<dbReference type="Gene3D" id="1.10.10.60">
    <property type="entry name" value="Homeodomain-like"/>
    <property type="match status" value="2"/>
</dbReference>
<sequence>MNRNKTVQECISYMEANLNERLTLESLSAYCGYSKYHFLRLFKSEVGITPSTYLRNRRIAVASVLLLETEMDILNIALYFQFQSQESFTRAFKEIYELPPAKYRKMMTSIISHKEDVSMENKNAINGWVLSGSHPNSFEMGLDYNTYHQGHASGYLKSMSIEGGSEFATMMQTFKADNYKSERLKLSCYIKTEEVLERCALWMRVDDGFGDVLQFDNMNDRPIHATTDWNHYSIVLDVPDSSVSISFGILLIGQGKVWVDDFEFVTVDDKTPTTNMDMSADLSNEPVNLRFELEE</sequence>
<feature type="domain" description="HTH araC/xylS-type" evidence="4">
    <location>
        <begin position="8"/>
        <end position="106"/>
    </location>
</feature>
<keyword evidence="1" id="KW-0805">Transcription regulation</keyword>
<comment type="caution">
    <text evidence="5">The sequence shown here is derived from an EMBL/GenBank/DDBJ whole genome shotgun (WGS) entry which is preliminary data.</text>
</comment>
<dbReference type="InterPro" id="IPR050959">
    <property type="entry name" value="MarA-like"/>
</dbReference>
<proteinExistence type="predicted"/>
<dbReference type="SUPFAM" id="SSF46689">
    <property type="entry name" value="Homeodomain-like"/>
    <property type="match status" value="2"/>
</dbReference>
<name>A0ABV7N664_9STAP</name>
<evidence type="ECO:0000259" key="4">
    <source>
        <dbReference type="PROSITE" id="PS01124"/>
    </source>
</evidence>
<dbReference type="PROSITE" id="PS01124">
    <property type="entry name" value="HTH_ARAC_FAMILY_2"/>
    <property type="match status" value="1"/>
</dbReference>
<evidence type="ECO:0000256" key="2">
    <source>
        <dbReference type="ARBA" id="ARBA00023125"/>
    </source>
</evidence>
<dbReference type="EMBL" id="JBHRVQ010000001">
    <property type="protein sequence ID" value="MFC3388581.1"/>
    <property type="molecule type" value="Genomic_DNA"/>
</dbReference>
<dbReference type="SMART" id="SM00342">
    <property type="entry name" value="HTH_ARAC"/>
    <property type="match status" value="1"/>
</dbReference>